<evidence type="ECO:0000313" key="3">
    <source>
        <dbReference type="Proteomes" id="UP000092445"/>
    </source>
</evidence>
<proteinExistence type="predicted"/>
<organism evidence="2 3">
    <name type="scientific">Glossina pallidipes</name>
    <name type="common">Tsetse fly</name>
    <dbReference type="NCBI Taxonomy" id="7398"/>
    <lineage>
        <taxon>Eukaryota</taxon>
        <taxon>Metazoa</taxon>
        <taxon>Ecdysozoa</taxon>
        <taxon>Arthropoda</taxon>
        <taxon>Hexapoda</taxon>
        <taxon>Insecta</taxon>
        <taxon>Pterygota</taxon>
        <taxon>Neoptera</taxon>
        <taxon>Endopterygota</taxon>
        <taxon>Diptera</taxon>
        <taxon>Brachycera</taxon>
        <taxon>Muscomorpha</taxon>
        <taxon>Hippoboscoidea</taxon>
        <taxon>Glossinidae</taxon>
        <taxon>Glossina</taxon>
    </lineage>
</organism>
<evidence type="ECO:0000256" key="1">
    <source>
        <dbReference type="SAM" id="MobiDB-lite"/>
    </source>
</evidence>
<feature type="region of interest" description="Disordered" evidence="1">
    <location>
        <begin position="1"/>
        <end position="76"/>
    </location>
</feature>
<dbReference type="VEuPathDB" id="VectorBase:GPAI040974"/>
<name>A0A1B0ACB2_GLOPL</name>
<dbReference type="AlphaFoldDB" id="A0A1B0ACB2"/>
<feature type="compositionally biased region" description="Basic and acidic residues" evidence="1">
    <location>
        <begin position="62"/>
        <end position="76"/>
    </location>
</feature>
<protein>
    <submittedName>
        <fullName evidence="2">Uncharacterized protein</fullName>
    </submittedName>
</protein>
<reference evidence="3" key="1">
    <citation type="submission" date="2014-03" db="EMBL/GenBank/DDBJ databases">
        <authorList>
            <person name="Aksoy S."/>
            <person name="Warren W."/>
            <person name="Wilson R.K."/>
        </authorList>
    </citation>
    <scope>NUCLEOTIDE SEQUENCE [LARGE SCALE GENOMIC DNA]</scope>
    <source>
        <strain evidence="3">IAEA</strain>
    </source>
</reference>
<reference evidence="2" key="2">
    <citation type="submission" date="2020-05" db="UniProtKB">
        <authorList>
            <consortium name="EnsemblMetazoa"/>
        </authorList>
    </citation>
    <scope>IDENTIFICATION</scope>
    <source>
        <strain evidence="2">IAEA</strain>
    </source>
</reference>
<dbReference type="Proteomes" id="UP000092445">
    <property type="component" value="Unassembled WGS sequence"/>
</dbReference>
<dbReference type="EnsemblMetazoa" id="GPAI040974-RA">
    <property type="protein sequence ID" value="GPAI040974-PA"/>
    <property type="gene ID" value="GPAI040974"/>
</dbReference>
<accession>A0A1B0ACB2</accession>
<evidence type="ECO:0000313" key="2">
    <source>
        <dbReference type="EnsemblMetazoa" id="GPAI040974-PA"/>
    </source>
</evidence>
<feature type="compositionally biased region" description="Basic residues" evidence="1">
    <location>
        <begin position="1"/>
        <end position="10"/>
    </location>
</feature>
<sequence>MGRGPRKGKKGSQLEVSAESDRGQNSCFDADMSSDDETMNVGEPERTSTKRGSSNVSIESAEEAKKARSEANKRNKKEFTLYGQGNLKTALQKCFIDKTGFEYFSFQTPLYAHVTTIESKDGLIGDL</sequence>
<keyword evidence="3" id="KW-1185">Reference proteome</keyword>